<evidence type="ECO:0000313" key="5">
    <source>
        <dbReference type="Proteomes" id="UP000188993"/>
    </source>
</evidence>
<dbReference type="GO" id="GO:0008976">
    <property type="term" value="F:polyphosphate kinase activity"/>
    <property type="evidence" value="ECO:0007669"/>
    <property type="project" value="InterPro"/>
</dbReference>
<accession>A0A1S6IQ45</accession>
<dbReference type="STRING" id="708126.BW727_101223"/>
<dbReference type="Pfam" id="PF03976">
    <property type="entry name" value="PPK2"/>
    <property type="match status" value="1"/>
</dbReference>
<dbReference type="PANTHER" id="PTHR34383">
    <property type="entry name" value="POLYPHOSPHATE:AMP PHOSPHOTRANSFERASE-RELATED"/>
    <property type="match status" value="1"/>
</dbReference>
<dbReference type="GO" id="GO:0006797">
    <property type="term" value="P:polyphosphate metabolic process"/>
    <property type="evidence" value="ECO:0007669"/>
    <property type="project" value="InterPro"/>
</dbReference>
<feature type="domain" description="Polyphosphate kinase-2-related" evidence="3">
    <location>
        <begin position="32"/>
        <end position="264"/>
    </location>
</feature>
<keyword evidence="5" id="KW-1185">Reference proteome</keyword>
<evidence type="ECO:0000259" key="3">
    <source>
        <dbReference type="Pfam" id="PF03976"/>
    </source>
</evidence>
<reference evidence="4 5" key="1">
    <citation type="journal article" date="2014" name="Int. J. Syst. Evol. Microbiol.">
        <title>Jeotgalibaca dankookensis gen. nov., sp. nov., a member of the family Carnobacteriaceae, isolated from seujeot (Korean traditional food).</title>
        <authorList>
            <person name="Lee D.G."/>
            <person name="Trujillo M.E."/>
            <person name="Kang H."/>
            <person name="Ahn T.Y."/>
        </authorList>
    </citation>
    <scope>NUCLEOTIDE SEQUENCE [LARGE SCALE GENOMIC DNA]</scope>
    <source>
        <strain evidence="4 5">EX-07</strain>
    </source>
</reference>
<dbReference type="RefSeq" id="WP_077795784.1">
    <property type="nucleotide sequence ID" value="NZ_BBYN01000021.1"/>
</dbReference>
<dbReference type="NCBIfam" id="TIGR03709">
    <property type="entry name" value="PPK2_rel_1"/>
    <property type="match status" value="1"/>
</dbReference>
<evidence type="ECO:0000256" key="2">
    <source>
        <dbReference type="ARBA" id="ARBA00022777"/>
    </source>
</evidence>
<dbReference type="InterPro" id="IPR027417">
    <property type="entry name" value="P-loop_NTPase"/>
</dbReference>
<evidence type="ECO:0000256" key="1">
    <source>
        <dbReference type="ARBA" id="ARBA00022679"/>
    </source>
</evidence>
<dbReference type="KEGG" id="jda:BW727_101223"/>
<dbReference type="AlphaFoldDB" id="A0A1S6IQ45"/>
<dbReference type="OrthoDB" id="9775224at2"/>
<dbReference type="InterPro" id="IPR022300">
    <property type="entry name" value="PPK2-rel_1"/>
</dbReference>
<name>A0A1S6IQ45_9LACT</name>
<proteinExistence type="predicted"/>
<dbReference type="Proteomes" id="UP000188993">
    <property type="component" value="Chromosome"/>
</dbReference>
<dbReference type="PIRSF" id="PIRSF028756">
    <property type="entry name" value="PPK2_prd"/>
    <property type="match status" value="1"/>
</dbReference>
<protein>
    <recommendedName>
        <fullName evidence="3">Polyphosphate kinase-2-related domain-containing protein</fullName>
    </recommendedName>
</protein>
<dbReference type="InterPro" id="IPR016898">
    <property type="entry name" value="Polyphosphate_phosphotransfera"/>
</dbReference>
<keyword evidence="1" id="KW-0808">Transferase</keyword>
<keyword evidence="2" id="KW-0418">Kinase</keyword>
<dbReference type="EMBL" id="CP019728">
    <property type="protein sequence ID" value="AQS53590.1"/>
    <property type="molecule type" value="Genomic_DNA"/>
</dbReference>
<dbReference type="SUPFAM" id="SSF52540">
    <property type="entry name" value="P-loop containing nucleoside triphosphate hydrolases"/>
    <property type="match status" value="1"/>
</dbReference>
<gene>
    <name evidence="4" type="ORF">BW727_101223</name>
</gene>
<dbReference type="InterPro" id="IPR022488">
    <property type="entry name" value="PPK2-related"/>
</dbReference>
<dbReference type="Gene3D" id="3.40.50.300">
    <property type="entry name" value="P-loop containing nucleotide triphosphate hydrolases"/>
    <property type="match status" value="1"/>
</dbReference>
<dbReference type="PANTHER" id="PTHR34383:SF3">
    <property type="entry name" value="POLYPHOSPHATE:AMP PHOSPHOTRANSFERASE"/>
    <property type="match status" value="1"/>
</dbReference>
<evidence type="ECO:0000313" key="4">
    <source>
        <dbReference type="EMBL" id="AQS53590.1"/>
    </source>
</evidence>
<sequence length="288" mass="33752">MTINRHDFLASPEKKLSEYATAHPDAASYSTEEVKEALFEEVISTLRDQQTRLFAEAKSGIVVILQAMDAAGKDEAVTTVFSNLSVQGLRESEPGEPSDKELKRDYLWRHHETLPKRGEIAILNRSYYEEVLGSRVHGSYQNEPMPDKWKEGPVWKRRYRHLNEYERYLTENGFVVLKFYLNVNKNVQKKRLLERMNNPNRNWEFSFSDVDDRDKWEDFYHAYDEAIKETSTGYAPWYVIPADDPWFTRLVIAEIFSQTLSELNPKLPVLSGEEATKLEEYKEKLKKQ</sequence>
<organism evidence="4 5">
    <name type="scientific">Jeotgalibaca dankookensis</name>
    <dbReference type="NCBI Taxonomy" id="708126"/>
    <lineage>
        <taxon>Bacteria</taxon>
        <taxon>Bacillati</taxon>
        <taxon>Bacillota</taxon>
        <taxon>Bacilli</taxon>
        <taxon>Lactobacillales</taxon>
        <taxon>Carnobacteriaceae</taxon>
        <taxon>Jeotgalibaca</taxon>
    </lineage>
</organism>